<proteinExistence type="inferred from homology"/>
<protein>
    <submittedName>
        <fullName evidence="6">Carnitine O-acetyltransferase-like</fullName>
    </submittedName>
</protein>
<dbReference type="Proteomes" id="UP001474421">
    <property type="component" value="Unassembled WGS sequence"/>
</dbReference>
<dbReference type="Gene3D" id="3.30.559.10">
    <property type="entry name" value="Chloramphenicol acetyltransferase-like domain"/>
    <property type="match status" value="1"/>
</dbReference>
<evidence type="ECO:0000256" key="1">
    <source>
        <dbReference type="ARBA" id="ARBA00005232"/>
    </source>
</evidence>
<comment type="caution">
    <text evidence="6">The sequence shown here is derived from an EMBL/GenBank/DDBJ whole genome shotgun (WGS) entry which is preliminary data.</text>
</comment>
<dbReference type="PANTHER" id="PTHR22589:SF47">
    <property type="entry name" value="CHOLINE_CARNITINE ACYLTRANSFERASE DOMAIN-CONTAINING PROTEIN"/>
    <property type="match status" value="1"/>
</dbReference>
<dbReference type="InterPro" id="IPR042231">
    <property type="entry name" value="Cho/carn_acyl_trans_2"/>
</dbReference>
<evidence type="ECO:0000256" key="3">
    <source>
        <dbReference type="ARBA" id="ARBA00023315"/>
    </source>
</evidence>
<dbReference type="SUPFAM" id="SSF52777">
    <property type="entry name" value="CoA-dependent acyltransferases"/>
    <property type="match status" value="2"/>
</dbReference>
<feature type="region of interest" description="Disordered" evidence="4">
    <location>
        <begin position="1"/>
        <end position="147"/>
    </location>
</feature>
<dbReference type="InterPro" id="IPR023213">
    <property type="entry name" value="CAT-like_dom_sf"/>
</dbReference>
<dbReference type="PANTHER" id="PTHR22589">
    <property type="entry name" value="CARNITINE O-ACYLTRANSFERASE"/>
    <property type="match status" value="1"/>
</dbReference>
<dbReference type="GO" id="GO:0005777">
    <property type="term" value="C:peroxisome"/>
    <property type="evidence" value="ECO:0007669"/>
    <property type="project" value="TreeGrafter"/>
</dbReference>
<dbReference type="InterPro" id="IPR039551">
    <property type="entry name" value="Cho/carn_acyl_trans"/>
</dbReference>
<dbReference type="FunFam" id="3.30.559.70:FF:000002">
    <property type="entry name" value="Carnitine O-acetyltransferase"/>
    <property type="match status" value="1"/>
</dbReference>
<keyword evidence="3" id="KW-0012">Acyltransferase</keyword>
<dbReference type="EMBL" id="JAOTOJ010000002">
    <property type="protein sequence ID" value="KAK9405751.1"/>
    <property type="molecule type" value="Genomic_DNA"/>
</dbReference>
<dbReference type="GO" id="GO:0019254">
    <property type="term" value="P:carnitine metabolic process, CoA-linked"/>
    <property type="evidence" value="ECO:0007669"/>
    <property type="project" value="TreeGrafter"/>
</dbReference>
<reference evidence="6 7" key="1">
    <citation type="journal article" date="2024" name="Proc. Natl. Acad. Sci. U.S.A.">
        <title>The genetic regulatory architecture and epigenomic basis for age-related changes in rattlesnake venom.</title>
        <authorList>
            <person name="Hogan M.P."/>
            <person name="Holding M.L."/>
            <person name="Nystrom G.S."/>
            <person name="Colston T.J."/>
            <person name="Bartlett D.A."/>
            <person name="Mason A.J."/>
            <person name="Ellsworth S.A."/>
            <person name="Rautsaw R.M."/>
            <person name="Lawrence K.C."/>
            <person name="Strickland J.L."/>
            <person name="He B."/>
            <person name="Fraser P."/>
            <person name="Margres M.J."/>
            <person name="Gilbert D.M."/>
            <person name="Gibbs H.L."/>
            <person name="Parkinson C.L."/>
            <person name="Rokyta D.R."/>
        </authorList>
    </citation>
    <scope>NUCLEOTIDE SEQUENCE [LARGE SCALE GENOMIC DNA]</scope>
    <source>
        <tissue evidence="6">Blood</tissue>
    </source>
</reference>
<dbReference type="AlphaFoldDB" id="A0AAW1BTK3"/>
<evidence type="ECO:0000256" key="2">
    <source>
        <dbReference type="ARBA" id="ARBA00022679"/>
    </source>
</evidence>
<dbReference type="GO" id="GO:0004092">
    <property type="term" value="F:carnitine O-acetyltransferase activity"/>
    <property type="evidence" value="ECO:0007669"/>
    <property type="project" value="TreeGrafter"/>
</dbReference>
<feature type="compositionally biased region" description="Basic and acidic residues" evidence="4">
    <location>
        <begin position="13"/>
        <end position="147"/>
    </location>
</feature>
<keyword evidence="7" id="KW-1185">Reference proteome</keyword>
<evidence type="ECO:0000259" key="5">
    <source>
        <dbReference type="Pfam" id="PF00755"/>
    </source>
</evidence>
<organism evidence="6 7">
    <name type="scientific">Crotalus adamanteus</name>
    <name type="common">Eastern diamondback rattlesnake</name>
    <dbReference type="NCBI Taxonomy" id="8729"/>
    <lineage>
        <taxon>Eukaryota</taxon>
        <taxon>Metazoa</taxon>
        <taxon>Chordata</taxon>
        <taxon>Craniata</taxon>
        <taxon>Vertebrata</taxon>
        <taxon>Euteleostomi</taxon>
        <taxon>Lepidosauria</taxon>
        <taxon>Squamata</taxon>
        <taxon>Bifurcata</taxon>
        <taxon>Unidentata</taxon>
        <taxon>Episquamata</taxon>
        <taxon>Toxicofera</taxon>
        <taxon>Serpentes</taxon>
        <taxon>Colubroidea</taxon>
        <taxon>Viperidae</taxon>
        <taxon>Crotalinae</taxon>
        <taxon>Crotalus</taxon>
    </lineage>
</organism>
<gene>
    <name evidence="6" type="ORF">NXF25_004525</name>
</gene>
<comment type="similarity">
    <text evidence="1">Belongs to the carnitine/choline acetyltransferase family.</text>
</comment>
<accession>A0AAW1BTK3</accession>
<name>A0AAW1BTK3_CROAD</name>
<dbReference type="Gene3D" id="3.30.559.70">
    <property type="entry name" value="Choline/Carnitine o-acyltransferase, domain 2"/>
    <property type="match status" value="1"/>
</dbReference>
<keyword evidence="2" id="KW-0808">Transferase</keyword>
<feature type="domain" description="Choline/carnitine acyltransferase" evidence="5">
    <location>
        <begin position="220"/>
        <end position="789"/>
    </location>
</feature>
<evidence type="ECO:0000313" key="7">
    <source>
        <dbReference type="Proteomes" id="UP001474421"/>
    </source>
</evidence>
<evidence type="ECO:0000256" key="4">
    <source>
        <dbReference type="SAM" id="MobiDB-lite"/>
    </source>
</evidence>
<evidence type="ECO:0000313" key="6">
    <source>
        <dbReference type="EMBL" id="KAK9405751.1"/>
    </source>
</evidence>
<dbReference type="PROSITE" id="PS00439">
    <property type="entry name" value="ACYLTRANSF_C_1"/>
    <property type="match status" value="1"/>
</dbReference>
<dbReference type="InterPro" id="IPR000542">
    <property type="entry name" value="Carn_acyl_trans"/>
</dbReference>
<dbReference type="Pfam" id="PF00755">
    <property type="entry name" value="Carn_acyltransf"/>
    <property type="match status" value="1"/>
</dbReference>
<sequence>MALFFRYQQLQTKQEEGGREGGREGERETQRGRGREGERETQRGRGREGERETQRGRGREGERETQRGRGRERERERHREEEGGKGGRHREEEGGRERERHREEEGGKEGGRERHREEEGGREGGRERGRERKGGRRREGGMEREGEVTHVRNRVSWDSAFLAHPSQLRKAWALRRAHGIPAMGRWRLLWRSWGCSKSNFSAPTVLHYRNASSLALPRQPVPSLAQTMSQYLHSLEPLVSPKDLEQTRQLVAAFEAPGGEGERLQVRLKCRAARMENWIRDWWIQTAYLENHLPLVVHSSPAVVLPKQDFSDWRGQLRFAAKLIAGVLDFKAKIDRQTLLVEYSHSHPLSMDCYSRLFASCRLPGRKRDSILLPPPGRKPPNYITVVRNFQFFRLEVYNSDGTPLTIDQLYLQLLKIRSFSWKLDKEPLGVLTSDHRHTWGEAFTTLMKDKLNQESALTIQRSLFTVCLDAPILKVSDTHAQSRLAAQMLHGGGSYSNSGNRWFDKTLQFIIGEDGTCGVLYEQAIAEGPLIATVIDYVLDYCKDPVMTRSPMIPLQLPQKLYFSITPEVKRDLERAKQNLDVLISDLDIRCFTYDGFGKEFLKSQSLSPDSVIQVVLQLAYYRAHGQLCPTAESASLRRFHQGRSEIIRSATSAVLAFAQAMADEKCQAPERLSLLKEAAEFHSTLTEQALDGQGIDCHLLGLKMEAIADGFHVPELFMDISYTMASYWKLSTGQVASRTDCLMCYGPLVPDGYAVCYNPLPSHINFAITAFNCCEETNATYFAKNIQDALADVRALLGNFGEGQPERL</sequence>